<evidence type="ECO:0000256" key="6">
    <source>
        <dbReference type="ARBA" id="ARBA00023180"/>
    </source>
</evidence>
<dbReference type="InParanoid" id="D2VJG7"/>
<dbReference type="GeneID" id="8852089"/>
<dbReference type="SUPFAM" id="SSF53474">
    <property type="entry name" value="alpha/beta-Hydrolases"/>
    <property type="match status" value="1"/>
</dbReference>
<dbReference type="PRINTS" id="PR00724">
    <property type="entry name" value="CRBOXYPTASEC"/>
</dbReference>
<evidence type="ECO:0000256" key="7">
    <source>
        <dbReference type="RuleBase" id="RU361156"/>
    </source>
</evidence>
<keyword evidence="4 7" id="KW-0732">Signal</keyword>
<dbReference type="InterPro" id="IPR029058">
    <property type="entry name" value="AB_hydrolase_fold"/>
</dbReference>
<dbReference type="OrthoDB" id="443318at2759"/>
<comment type="similarity">
    <text evidence="1 7">Belongs to the peptidase S10 family.</text>
</comment>
<reference evidence="8 9" key="1">
    <citation type="journal article" date="2010" name="Cell">
        <title>The genome of Naegleria gruberi illuminates early eukaryotic versatility.</title>
        <authorList>
            <person name="Fritz-Laylin L.K."/>
            <person name="Prochnik S.E."/>
            <person name="Ginger M.L."/>
            <person name="Dacks J.B."/>
            <person name="Carpenter M.L."/>
            <person name="Field M.C."/>
            <person name="Kuo A."/>
            <person name="Paredez A."/>
            <person name="Chapman J."/>
            <person name="Pham J."/>
            <person name="Shu S."/>
            <person name="Neupane R."/>
            <person name="Cipriano M."/>
            <person name="Mancuso J."/>
            <person name="Tu H."/>
            <person name="Salamov A."/>
            <person name="Lindquist E."/>
            <person name="Shapiro H."/>
            <person name="Lucas S."/>
            <person name="Grigoriev I.V."/>
            <person name="Cande W.Z."/>
            <person name="Fulton C."/>
            <person name="Rokhsar D.S."/>
            <person name="Dawson S.C."/>
        </authorList>
    </citation>
    <scope>NUCLEOTIDE SEQUENCE [LARGE SCALE GENOMIC DNA]</scope>
    <source>
        <strain evidence="8 9">NEG-M</strain>
    </source>
</reference>
<dbReference type="GO" id="GO:0006508">
    <property type="term" value="P:proteolysis"/>
    <property type="evidence" value="ECO:0007669"/>
    <property type="project" value="UniProtKB-KW"/>
</dbReference>
<organism evidence="9">
    <name type="scientific">Naegleria gruberi</name>
    <name type="common">Amoeba</name>
    <dbReference type="NCBI Taxonomy" id="5762"/>
    <lineage>
        <taxon>Eukaryota</taxon>
        <taxon>Discoba</taxon>
        <taxon>Heterolobosea</taxon>
        <taxon>Tetramitia</taxon>
        <taxon>Eutetramitia</taxon>
        <taxon>Vahlkampfiidae</taxon>
        <taxon>Naegleria</taxon>
    </lineage>
</organism>
<keyword evidence="5 7" id="KW-0378">Hydrolase</keyword>
<dbReference type="Pfam" id="PF00450">
    <property type="entry name" value="Peptidase_S10"/>
    <property type="match status" value="1"/>
</dbReference>
<dbReference type="RefSeq" id="XP_002675686.1">
    <property type="nucleotide sequence ID" value="XM_002675640.1"/>
</dbReference>
<feature type="chain" id="PRO_5006523390" description="Carboxypeptidase" evidence="7">
    <location>
        <begin position="25"/>
        <end position="464"/>
    </location>
</feature>
<protein>
    <recommendedName>
        <fullName evidence="7">Carboxypeptidase</fullName>
        <ecNumber evidence="7">3.4.16.-</ecNumber>
    </recommendedName>
</protein>
<accession>D2VJG7</accession>
<evidence type="ECO:0000313" key="8">
    <source>
        <dbReference type="EMBL" id="EFC42942.1"/>
    </source>
</evidence>
<keyword evidence="6" id="KW-0325">Glycoprotein</keyword>
<dbReference type="eggNOG" id="KOG1282">
    <property type="taxonomic scope" value="Eukaryota"/>
</dbReference>
<dbReference type="AlphaFoldDB" id="D2VJG7"/>
<dbReference type="InterPro" id="IPR001563">
    <property type="entry name" value="Peptidase_S10"/>
</dbReference>
<evidence type="ECO:0000256" key="3">
    <source>
        <dbReference type="ARBA" id="ARBA00022670"/>
    </source>
</evidence>
<keyword evidence="2 7" id="KW-0121">Carboxypeptidase</keyword>
<dbReference type="Proteomes" id="UP000006671">
    <property type="component" value="Unassembled WGS sequence"/>
</dbReference>
<evidence type="ECO:0000313" key="9">
    <source>
        <dbReference type="Proteomes" id="UP000006671"/>
    </source>
</evidence>
<dbReference type="MEROPS" id="S10.003"/>
<dbReference type="GO" id="GO:0004185">
    <property type="term" value="F:serine-type carboxypeptidase activity"/>
    <property type="evidence" value="ECO:0007669"/>
    <property type="project" value="UniProtKB-UniRule"/>
</dbReference>
<evidence type="ECO:0000256" key="5">
    <source>
        <dbReference type="ARBA" id="ARBA00022801"/>
    </source>
</evidence>
<dbReference type="VEuPathDB" id="AmoebaDB:NAEGRDRAFT_77436"/>
<dbReference type="InterPro" id="IPR018202">
    <property type="entry name" value="Ser_caboxypep_ser_AS"/>
</dbReference>
<sequence length="464" mass="53152">MKRVIISTLAIILSVMMMLQVSMANKLTKEQIKKSVFMRGRTLNDEYGYLNRMASHPVFASMPISVEGKGPIKSEQENPFVNSGFFTVNKTVGGQMYYAFFEAQDGNQNAPIILWLQGGPGCSSCTGMLIEMGPYRINKKTLELYPNEYTWNKHYHLLFVDNPLGAGFSHMANPNGYIHNEEQMANELYSLLIQFMAKYNQYSKNPFYVFGESYAGKYVPSISYKIANEGFAINLKGFGIGDGLTHPLIQMASYDEYAYSLGLVDLKQRSYIQGLQKEVESLIMQQKWFDATSTWDKIMSALNNYTGGVNVYDVREYGDYNFDYYLAFLNLPKTKELMHTVGITYNDCDAQAYSALYADMSKSVQYKVESLLDRGVRGILYNGQVDLIINMVQTKWIEEMKWKYANQFYNAPRKQWTINNNIVGYVKQYQNLYKVQVNLAGHLSPMDQPANLLDMVTRFINNQL</sequence>
<dbReference type="EMBL" id="GG738876">
    <property type="protein sequence ID" value="EFC42942.1"/>
    <property type="molecule type" value="Genomic_DNA"/>
</dbReference>
<keyword evidence="9" id="KW-1185">Reference proteome</keyword>
<dbReference type="PANTHER" id="PTHR11802">
    <property type="entry name" value="SERINE PROTEASE FAMILY S10 SERINE CARBOXYPEPTIDASE"/>
    <property type="match status" value="1"/>
</dbReference>
<keyword evidence="3 7" id="KW-0645">Protease</keyword>
<dbReference type="EC" id="3.4.16.-" evidence="7"/>
<dbReference type="KEGG" id="ngr:NAEGRDRAFT_77436"/>
<proteinExistence type="inferred from homology"/>
<evidence type="ECO:0000256" key="1">
    <source>
        <dbReference type="ARBA" id="ARBA00009431"/>
    </source>
</evidence>
<name>D2VJG7_NAEGR</name>
<dbReference type="PROSITE" id="PS00131">
    <property type="entry name" value="CARBOXYPEPT_SER_SER"/>
    <property type="match status" value="1"/>
</dbReference>
<gene>
    <name evidence="8" type="ORF">NAEGRDRAFT_77436</name>
</gene>
<dbReference type="PANTHER" id="PTHR11802:SF472">
    <property type="entry name" value="SERINE CARBOXYPEPTIDASE CPVL-RELATED"/>
    <property type="match status" value="1"/>
</dbReference>
<feature type="signal peptide" evidence="7">
    <location>
        <begin position="1"/>
        <end position="24"/>
    </location>
</feature>
<dbReference type="FunCoup" id="D2VJG7">
    <property type="interactions" value="187"/>
</dbReference>
<evidence type="ECO:0000256" key="2">
    <source>
        <dbReference type="ARBA" id="ARBA00022645"/>
    </source>
</evidence>
<dbReference type="Gene3D" id="3.40.50.1820">
    <property type="entry name" value="alpha/beta hydrolase"/>
    <property type="match status" value="1"/>
</dbReference>
<evidence type="ECO:0000256" key="4">
    <source>
        <dbReference type="ARBA" id="ARBA00022729"/>
    </source>
</evidence>